<keyword evidence="3 10" id="KW-0285">Flavoprotein</keyword>
<dbReference type="PIRSF" id="PIRSF000137">
    <property type="entry name" value="Alcohol_oxidase"/>
    <property type="match status" value="1"/>
</dbReference>
<comment type="cofactor">
    <cofactor evidence="1 9">
        <name>FAD</name>
        <dbReference type="ChEBI" id="CHEBI:57692"/>
    </cofactor>
</comment>
<dbReference type="Proteomes" id="UP001362999">
    <property type="component" value="Unassembled WGS sequence"/>
</dbReference>
<dbReference type="Pfam" id="PF00732">
    <property type="entry name" value="GMC_oxred_N"/>
    <property type="match status" value="1"/>
</dbReference>
<evidence type="ECO:0000256" key="6">
    <source>
        <dbReference type="ARBA" id="ARBA00023002"/>
    </source>
</evidence>
<evidence type="ECO:0000256" key="5">
    <source>
        <dbReference type="ARBA" id="ARBA00022827"/>
    </source>
</evidence>
<evidence type="ECO:0000259" key="12">
    <source>
        <dbReference type="PROSITE" id="PS00624"/>
    </source>
</evidence>
<evidence type="ECO:0000256" key="4">
    <source>
        <dbReference type="ARBA" id="ARBA00022729"/>
    </source>
</evidence>
<dbReference type="EMBL" id="JAWWNJ010000173">
    <property type="protein sequence ID" value="KAK6977037.1"/>
    <property type="molecule type" value="Genomic_DNA"/>
</dbReference>
<keyword evidence="7" id="KW-0325">Glycoprotein</keyword>
<dbReference type="InterPro" id="IPR000172">
    <property type="entry name" value="GMC_OxRdtase_N"/>
</dbReference>
<dbReference type="GO" id="GO:0016614">
    <property type="term" value="F:oxidoreductase activity, acting on CH-OH group of donors"/>
    <property type="evidence" value="ECO:0007669"/>
    <property type="project" value="InterPro"/>
</dbReference>
<dbReference type="InterPro" id="IPR036188">
    <property type="entry name" value="FAD/NAD-bd_sf"/>
</dbReference>
<comment type="similarity">
    <text evidence="2 10">Belongs to the GMC oxidoreductase family.</text>
</comment>
<accession>A0AAV9ZAJ5</accession>
<keyword evidence="4" id="KW-0732">Signal</keyword>
<gene>
    <name evidence="13" type="ORF">R3P38DRAFT_3126235</name>
</gene>
<protein>
    <submittedName>
        <fullName evidence="13">GMC oxidoreductase</fullName>
    </submittedName>
</protein>
<feature type="binding site" evidence="9">
    <location>
        <begin position="530"/>
        <end position="531"/>
    </location>
    <ligand>
        <name>FAD</name>
        <dbReference type="ChEBI" id="CHEBI:57692"/>
    </ligand>
</feature>
<keyword evidence="6" id="KW-0560">Oxidoreductase</keyword>
<proteinExistence type="inferred from homology"/>
<evidence type="ECO:0000256" key="2">
    <source>
        <dbReference type="ARBA" id="ARBA00010790"/>
    </source>
</evidence>
<sequence>MNISGKTFDYVIVGGGTAGLALASRLSEDPTVTVVVLEAGEANLHDPNILIPAQFGKTFGNPKYDWAFPTVKQEHSNGKEYIWSRGKGLGGSSGLNFCAWVKPPAADVDAIEKLGNPGWNWQEYLKYTRRSETFHPPAQELMDVYPHTYRKEVHGSAGPVQTTIPFLFHAVDLLFQRTLVNKGLKNVEDAYAGDINGTWIANANYDPQTWTRSYAATAYFLPVRKRPNLTVLTEATVARVLFADATDGHNLTATGVEFIYKESTHHVNASHEVVLSAGTIQSPQILELSGIGRPEILKDIGVELKLQLDGVGENVQDHTFIGVSFELAGSPETYDRMRDPEYQAEAMRLHREGRGPQRAGIASFAYFPLAAATSEAPALIQRANEELSSSNETLPAGLQEQFDLQMACLKDGENGIDMEIVAFPGFFTPISLPEPQKSYVSILAVLNHPFSRGAIHAKSLNPFDKPSIDPRYFEKDFDLEILVQHVKYVRTMLDTEPFKSGVVCEIDPGPKCVTDEEIREYIKNTHGTSWHTVGSCSMLPKEKGGVVDPQLKVYGTNNLRVVDISIIPIHLATHTHATAYVIAEKAADIIRASLAKERENRG</sequence>
<dbReference type="PROSITE" id="PS00623">
    <property type="entry name" value="GMC_OXRED_1"/>
    <property type="match status" value="1"/>
</dbReference>
<dbReference type="AlphaFoldDB" id="A0AAV9ZAJ5"/>
<evidence type="ECO:0000313" key="13">
    <source>
        <dbReference type="EMBL" id="KAK6977037.1"/>
    </source>
</evidence>
<evidence type="ECO:0000259" key="11">
    <source>
        <dbReference type="PROSITE" id="PS00623"/>
    </source>
</evidence>
<feature type="binding site" evidence="9">
    <location>
        <position position="237"/>
    </location>
    <ligand>
        <name>FAD</name>
        <dbReference type="ChEBI" id="CHEBI:57692"/>
    </ligand>
</feature>
<dbReference type="SUPFAM" id="SSF51905">
    <property type="entry name" value="FAD/NAD(P)-binding domain"/>
    <property type="match status" value="1"/>
</dbReference>
<evidence type="ECO:0000256" key="7">
    <source>
        <dbReference type="ARBA" id="ARBA00023180"/>
    </source>
</evidence>
<dbReference type="PROSITE" id="PS00624">
    <property type="entry name" value="GMC_OXRED_2"/>
    <property type="match status" value="1"/>
</dbReference>
<keyword evidence="5 9" id="KW-0274">FAD</keyword>
<evidence type="ECO:0000313" key="14">
    <source>
        <dbReference type="Proteomes" id="UP001362999"/>
    </source>
</evidence>
<dbReference type="Pfam" id="PF05199">
    <property type="entry name" value="GMC_oxred_C"/>
    <property type="match status" value="1"/>
</dbReference>
<evidence type="ECO:0000256" key="10">
    <source>
        <dbReference type="RuleBase" id="RU003968"/>
    </source>
</evidence>
<feature type="active site" description="Proton acceptor" evidence="8">
    <location>
        <position position="574"/>
    </location>
</feature>
<dbReference type="Gene3D" id="3.50.50.60">
    <property type="entry name" value="FAD/NAD(P)-binding domain"/>
    <property type="match status" value="1"/>
</dbReference>
<evidence type="ECO:0000256" key="3">
    <source>
        <dbReference type="ARBA" id="ARBA00022630"/>
    </source>
</evidence>
<dbReference type="PANTHER" id="PTHR11552:SF201">
    <property type="entry name" value="GLUCOSE-METHANOL-CHOLINE OXIDOREDUCTASE N-TERMINAL DOMAIN-CONTAINING PROTEIN"/>
    <property type="match status" value="1"/>
</dbReference>
<name>A0AAV9ZAJ5_9AGAR</name>
<comment type="caution">
    <text evidence="13">The sequence shown here is derived from an EMBL/GenBank/DDBJ whole genome shotgun (WGS) entry which is preliminary data.</text>
</comment>
<dbReference type="InterPro" id="IPR012132">
    <property type="entry name" value="GMC_OxRdtase"/>
</dbReference>
<dbReference type="SUPFAM" id="SSF54373">
    <property type="entry name" value="FAD-linked reductases, C-terminal domain"/>
    <property type="match status" value="1"/>
</dbReference>
<feature type="domain" description="Glucose-methanol-choline oxidoreductase N-terminal" evidence="12">
    <location>
        <begin position="278"/>
        <end position="292"/>
    </location>
</feature>
<evidence type="ECO:0000256" key="9">
    <source>
        <dbReference type="PIRSR" id="PIRSR000137-2"/>
    </source>
</evidence>
<dbReference type="Gene3D" id="3.30.560.10">
    <property type="entry name" value="Glucose Oxidase, domain 3"/>
    <property type="match status" value="1"/>
</dbReference>
<feature type="active site" description="Proton donor" evidence="8">
    <location>
        <position position="531"/>
    </location>
</feature>
<keyword evidence="14" id="KW-1185">Reference proteome</keyword>
<feature type="domain" description="Glucose-methanol-choline oxidoreductase N-terminal" evidence="11">
    <location>
        <begin position="86"/>
        <end position="109"/>
    </location>
</feature>
<organism evidence="13 14">
    <name type="scientific">Favolaschia claudopus</name>
    <dbReference type="NCBI Taxonomy" id="2862362"/>
    <lineage>
        <taxon>Eukaryota</taxon>
        <taxon>Fungi</taxon>
        <taxon>Dikarya</taxon>
        <taxon>Basidiomycota</taxon>
        <taxon>Agaricomycotina</taxon>
        <taxon>Agaricomycetes</taxon>
        <taxon>Agaricomycetidae</taxon>
        <taxon>Agaricales</taxon>
        <taxon>Marasmiineae</taxon>
        <taxon>Mycenaceae</taxon>
        <taxon>Favolaschia</taxon>
    </lineage>
</organism>
<evidence type="ECO:0000256" key="8">
    <source>
        <dbReference type="PIRSR" id="PIRSR000137-1"/>
    </source>
</evidence>
<reference evidence="13 14" key="1">
    <citation type="journal article" date="2024" name="J Genomics">
        <title>Draft genome sequencing and assembly of Favolaschia claudopus CIRM-BRFM 2984 isolated from oak limbs.</title>
        <authorList>
            <person name="Navarro D."/>
            <person name="Drula E."/>
            <person name="Chaduli D."/>
            <person name="Cazenave R."/>
            <person name="Ahrendt S."/>
            <person name="Wang J."/>
            <person name="Lipzen A."/>
            <person name="Daum C."/>
            <person name="Barry K."/>
            <person name="Grigoriev I.V."/>
            <person name="Favel A."/>
            <person name="Rosso M.N."/>
            <person name="Martin F."/>
        </authorList>
    </citation>
    <scope>NUCLEOTIDE SEQUENCE [LARGE SCALE GENOMIC DNA]</scope>
    <source>
        <strain evidence="13 14">CIRM-BRFM 2984</strain>
    </source>
</reference>
<dbReference type="GO" id="GO:0050660">
    <property type="term" value="F:flavin adenine dinucleotide binding"/>
    <property type="evidence" value="ECO:0007669"/>
    <property type="project" value="InterPro"/>
</dbReference>
<dbReference type="InterPro" id="IPR007867">
    <property type="entry name" value="GMC_OxRtase_C"/>
</dbReference>
<dbReference type="PANTHER" id="PTHR11552">
    <property type="entry name" value="GLUCOSE-METHANOL-CHOLINE GMC OXIDOREDUCTASE"/>
    <property type="match status" value="1"/>
</dbReference>
<evidence type="ECO:0000256" key="1">
    <source>
        <dbReference type="ARBA" id="ARBA00001974"/>
    </source>
</evidence>